<dbReference type="Pfam" id="PF10670">
    <property type="entry name" value="DUF4198"/>
    <property type="match status" value="1"/>
</dbReference>
<keyword evidence="2" id="KW-1185">Reference proteome</keyword>
<evidence type="ECO:0000313" key="2">
    <source>
        <dbReference type="Proteomes" id="UP000829647"/>
    </source>
</evidence>
<dbReference type="InterPro" id="IPR019613">
    <property type="entry name" value="DUF4198"/>
</dbReference>
<sequence length="284" mass="30664">MTPKSTIIRSSLAGVVAVLIATTALANEFWLEPARFFVLPGATVHLRRLTGQGFQGQAWGGRRNRVIQLLHYAPGADPANLLPLTTTTDTLATTITLRQPGTHMVALVTNNAFTTLPAEQFTAYLQAEGLDYVLAQRQQRGQTGQPGREAYRRCAKTLIQVGPAAAADTARTWARVVGQPLELIPEQNPPTLASGAGLTVRVLAEGRPVAGQPVRLWYRSPTSQPVLLHTLRSNQNGRVLFRISGPGEYLAGAVRMVAAPAAQSADWQSTWSTLTFGVSKQKRP</sequence>
<gene>
    <name evidence="1" type="ORF">MWH26_12075</name>
</gene>
<dbReference type="Proteomes" id="UP000829647">
    <property type="component" value="Chromosome"/>
</dbReference>
<evidence type="ECO:0000313" key="1">
    <source>
        <dbReference type="EMBL" id="UPL47932.1"/>
    </source>
</evidence>
<name>A0ABY4J524_9BACT</name>
<organism evidence="1 2">
    <name type="scientific">Hymenobacter sublimis</name>
    <dbReference type="NCBI Taxonomy" id="2933777"/>
    <lineage>
        <taxon>Bacteria</taxon>
        <taxon>Pseudomonadati</taxon>
        <taxon>Bacteroidota</taxon>
        <taxon>Cytophagia</taxon>
        <taxon>Cytophagales</taxon>
        <taxon>Hymenobacteraceae</taxon>
        <taxon>Hymenobacter</taxon>
    </lineage>
</organism>
<dbReference type="RefSeq" id="WP_247974491.1">
    <property type="nucleotide sequence ID" value="NZ_CP095848.1"/>
</dbReference>
<proteinExistence type="predicted"/>
<dbReference type="EMBL" id="CP095848">
    <property type="protein sequence ID" value="UPL47932.1"/>
    <property type="molecule type" value="Genomic_DNA"/>
</dbReference>
<protein>
    <submittedName>
        <fullName evidence="1">DUF4198 domain-containing protein</fullName>
    </submittedName>
</protein>
<accession>A0ABY4J524</accession>
<reference evidence="1 2" key="1">
    <citation type="submission" date="2022-04" db="EMBL/GenBank/DDBJ databases">
        <title>Hymenobacter sp. isolated from the air.</title>
        <authorList>
            <person name="Won M."/>
            <person name="Lee C.-M."/>
            <person name="Woen H.-Y."/>
            <person name="Kwon S.-W."/>
        </authorList>
    </citation>
    <scope>NUCLEOTIDE SEQUENCE [LARGE SCALE GENOMIC DNA]</scope>
    <source>
        <strain evidence="2">5516 S-25</strain>
    </source>
</reference>